<evidence type="ECO:0008006" key="3">
    <source>
        <dbReference type="Google" id="ProtNLM"/>
    </source>
</evidence>
<dbReference type="InterPro" id="IPR037042">
    <property type="entry name" value="YdaT-like_sf"/>
</dbReference>
<dbReference type="EMBL" id="WLYX01000001">
    <property type="protein sequence ID" value="MTD34078.1"/>
    <property type="molecule type" value="Genomic_DNA"/>
</dbReference>
<name>A0A844GFS6_9NEIS</name>
<evidence type="ECO:0000313" key="2">
    <source>
        <dbReference type="Proteomes" id="UP000446658"/>
    </source>
</evidence>
<dbReference type="RefSeq" id="WP_230371265.1">
    <property type="nucleotide sequence ID" value="NZ_WLYX01000001.1"/>
</dbReference>
<keyword evidence="2" id="KW-1185">Reference proteome</keyword>
<evidence type="ECO:0000313" key="1">
    <source>
        <dbReference type="EMBL" id="MTD34078.1"/>
    </source>
</evidence>
<dbReference type="AlphaFoldDB" id="A0A844GFS6"/>
<sequence length="203" mass="22601">MNGLWNRPRKTVVGVLRDALQTWRQREHWTMDTASDEIVKSYYNTGFDGVWLVEFQQHVPGKDAVRVMRTNNERFARWMDDQTKDSTLLPINLLPAVLQALPMDLRLQAASEILRPIGLDVSILHTVPVDAAVSSLMVALAKETGEGVTAFARVADRMTADTLQSAKIELEESIAAQRDALDHVNAMLAGSDQRCKENSRSGG</sequence>
<gene>
    <name evidence="1" type="ORF">GKE73_16795</name>
</gene>
<accession>A0A844GFS6</accession>
<proteinExistence type="predicted"/>
<reference evidence="1 2" key="1">
    <citation type="submission" date="2019-11" db="EMBL/GenBank/DDBJ databases">
        <title>Draft genome sequence of Paludibacterium sp. dN18-1.</title>
        <authorList>
            <person name="Im W.-T."/>
        </authorList>
    </citation>
    <scope>NUCLEOTIDE SEQUENCE [LARGE SCALE GENOMIC DNA]</scope>
    <source>
        <strain evidence="2">dN 18-1</strain>
    </source>
</reference>
<dbReference type="Proteomes" id="UP000446658">
    <property type="component" value="Unassembled WGS sequence"/>
</dbReference>
<organism evidence="1 2">
    <name type="scientific">Paludibacterium denitrificans</name>
    <dbReference type="NCBI Taxonomy" id="2675226"/>
    <lineage>
        <taxon>Bacteria</taxon>
        <taxon>Pseudomonadati</taxon>
        <taxon>Pseudomonadota</taxon>
        <taxon>Betaproteobacteria</taxon>
        <taxon>Neisseriales</taxon>
        <taxon>Chromobacteriaceae</taxon>
        <taxon>Paludibacterium</taxon>
    </lineage>
</organism>
<dbReference type="Gene3D" id="1.10.3600.10">
    <property type="entry name" value="Putative bacterial toxin ydaT"/>
    <property type="match status" value="1"/>
</dbReference>
<protein>
    <recommendedName>
        <fullName evidence="3">Bacterial toxin YdaT domain-containing protein</fullName>
    </recommendedName>
</protein>
<comment type="caution">
    <text evidence="1">The sequence shown here is derived from an EMBL/GenBank/DDBJ whole genome shotgun (WGS) entry which is preliminary data.</text>
</comment>